<keyword evidence="2" id="KW-1185">Reference proteome</keyword>
<dbReference type="SUPFAM" id="SSF55729">
    <property type="entry name" value="Acyl-CoA N-acyltransferases (Nat)"/>
    <property type="match status" value="1"/>
</dbReference>
<evidence type="ECO:0000313" key="2">
    <source>
        <dbReference type="Proteomes" id="UP000234335"/>
    </source>
</evidence>
<dbReference type="Proteomes" id="UP000234335">
    <property type="component" value="Unassembled WGS sequence"/>
</dbReference>
<dbReference type="AlphaFoldDB" id="A0A2I1MBW1"/>
<sequence>MLEIRQTSKGDLKNIQELWVDKEVMVHVGIPDGIDESYDNMNKWLYSVVSNRPKSNHYSIYEDNKYCGEVLYYIDTMYSNIAELGIKLYKFC</sequence>
<comment type="caution">
    <text evidence="1">The sequence shown here is derived from an EMBL/GenBank/DDBJ whole genome shotgun (WGS) entry which is preliminary data.</text>
</comment>
<protein>
    <recommendedName>
        <fullName evidence="3">N-acetyltransferase domain-containing protein</fullName>
    </recommendedName>
</protein>
<evidence type="ECO:0008006" key="3">
    <source>
        <dbReference type="Google" id="ProtNLM"/>
    </source>
</evidence>
<proteinExistence type="predicted"/>
<organism evidence="1 2">
    <name type="scientific">Anaerococcus octavius</name>
    <dbReference type="NCBI Taxonomy" id="54007"/>
    <lineage>
        <taxon>Bacteria</taxon>
        <taxon>Bacillati</taxon>
        <taxon>Bacillota</taxon>
        <taxon>Tissierellia</taxon>
        <taxon>Tissierellales</taxon>
        <taxon>Peptoniphilaceae</taxon>
        <taxon>Anaerococcus</taxon>
    </lineage>
</organism>
<evidence type="ECO:0000313" key="1">
    <source>
        <dbReference type="EMBL" id="PKZ17625.1"/>
    </source>
</evidence>
<dbReference type="InterPro" id="IPR016181">
    <property type="entry name" value="Acyl_CoA_acyltransferase"/>
</dbReference>
<dbReference type="Gene3D" id="3.40.630.30">
    <property type="match status" value="1"/>
</dbReference>
<reference evidence="1 2" key="1">
    <citation type="submission" date="2017-12" db="EMBL/GenBank/DDBJ databases">
        <title>Phylogenetic diversity of female urinary microbiome.</title>
        <authorList>
            <person name="Thomas-White K."/>
            <person name="Wolfe A.J."/>
        </authorList>
    </citation>
    <scope>NUCLEOTIDE SEQUENCE [LARGE SCALE GENOMIC DNA]</scope>
    <source>
        <strain evidence="1 2">UMB0119</strain>
    </source>
</reference>
<dbReference type="RefSeq" id="WP_101539784.1">
    <property type="nucleotide sequence ID" value="NZ_PKGS01000001.1"/>
</dbReference>
<name>A0A2I1MBW1_9FIRM</name>
<dbReference type="EMBL" id="PKGS01000001">
    <property type="protein sequence ID" value="PKZ17625.1"/>
    <property type="molecule type" value="Genomic_DNA"/>
</dbReference>
<accession>A0A2I1MBW1</accession>
<gene>
    <name evidence="1" type="ORF">CYJ34_02645</name>
</gene>